<name>A0A0A9G1F5_ARUDO</name>
<reference evidence="1" key="1">
    <citation type="submission" date="2014-09" db="EMBL/GenBank/DDBJ databases">
        <authorList>
            <person name="Magalhaes I.L.F."/>
            <person name="Oliveira U."/>
            <person name="Santos F.R."/>
            <person name="Vidigal T.H.D.A."/>
            <person name="Brescovit A.D."/>
            <person name="Santos A.J."/>
        </authorList>
    </citation>
    <scope>NUCLEOTIDE SEQUENCE</scope>
    <source>
        <tissue evidence="1">Shoot tissue taken approximately 20 cm above the soil surface</tissue>
    </source>
</reference>
<accession>A0A0A9G1F5</accession>
<reference evidence="1" key="2">
    <citation type="journal article" date="2015" name="Data Brief">
        <title>Shoot transcriptome of the giant reed, Arundo donax.</title>
        <authorList>
            <person name="Barrero R.A."/>
            <person name="Guerrero F.D."/>
            <person name="Moolhuijzen P."/>
            <person name="Goolsby J.A."/>
            <person name="Tidwell J."/>
            <person name="Bellgard S.E."/>
            <person name="Bellgard M.I."/>
        </authorList>
    </citation>
    <scope>NUCLEOTIDE SEQUENCE</scope>
    <source>
        <tissue evidence="1">Shoot tissue taken approximately 20 cm above the soil surface</tissue>
    </source>
</reference>
<organism evidence="1">
    <name type="scientific">Arundo donax</name>
    <name type="common">Giant reed</name>
    <name type="synonym">Donax arundinaceus</name>
    <dbReference type="NCBI Taxonomy" id="35708"/>
    <lineage>
        <taxon>Eukaryota</taxon>
        <taxon>Viridiplantae</taxon>
        <taxon>Streptophyta</taxon>
        <taxon>Embryophyta</taxon>
        <taxon>Tracheophyta</taxon>
        <taxon>Spermatophyta</taxon>
        <taxon>Magnoliopsida</taxon>
        <taxon>Liliopsida</taxon>
        <taxon>Poales</taxon>
        <taxon>Poaceae</taxon>
        <taxon>PACMAD clade</taxon>
        <taxon>Arundinoideae</taxon>
        <taxon>Arundineae</taxon>
        <taxon>Arundo</taxon>
    </lineage>
</organism>
<protein>
    <submittedName>
        <fullName evidence="1">Uncharacterized protein</fullName>
    </submittedName>
</protein>
<dbReference type="AlphaFoldDB" id="A0A0A9G1F5"/>
<sequence length="26" mass="2846">MFCHLAVALTGLVKSPFCLVLEYFSG</sequence>
<evidence type="ECO:0000313" key="1">
    <source>
        <dbReference type="EMBL" id="JAE17304.1"/>
    </source>
</evidence>
<proteinExistence type="predicted"/>
<dbReference type="EMBL" id="GBRH01180592">
    <property type="protein sequence ID" value="JAE17304.1"/>
    <property type="molecule type" value="Transcribed_RNA"/>
</dbReference>